<reference evidence="4" key="1">
    <citation type="submission" date="2007-07" db="EMBL/GenBank/DDBJ databases">
        <title>PCAP assembly of the Caenorhabditis remanei genome.</title>
        <authorList>
            <consortium name="The Caenorhabditis remanei Sequencing Consortium"/>
            <person name="Wilson R.K."/>
        </authorList>
    </citation>
    <scope>NUCLEOTIDE SEQUENCE [LARGE SCALE GENOMIC DNA]</scope>
    <source>
        <strain evidence="4">PB4641</strain>
    </source>
</reference>
<dbReference type="InterPro" id="IPR000387">
    <property type="entry name" value="Tyr_Pase_dom"/>
</dbReference>
<dbReference type="GO" id="GO:0004725">
    <property type="term" value="F:protein tyrosine phosphatase activity"/>
    <property type="evidence" value="ECO:0007669"/>
    <property type="project" value="InterPro"/>
</dbReference>
<dbReference type="Pfam" id="PF02206">
    <property type="entry name" value="WSN"/>
    <property type="match status" value="1"/>
</dbReference>
<keyword evidence="5" id="KW-1185">Reference proteome</keyword>
<feature type="domain" description="Tyrosine-protein phosphatase" evidence="2">
    <location>
        <begin position="990"/>
        <end position="1220"/>
    </location>
</feature>
<dbReference type="InterPro" id="IPR003125">
    <property type="entry name" value="WSN"/>
</dbReference>
<dbReference type="Proteomes" id="UP000008281">
    <property type="component" value="Unassembled WGS sequence"/>
</dbReference>
<feature type="region of interest" description="Disordered" evidence="1">
    <location>
        <begin position="1600"/>
        <end position="1727"/>
    </location>
</feature>
<feature type="compositionally biased region" description="Polar residues" evidence="1">
    <location>
        <begin position="76"/>
        <end position="95"/>
    </location>
</feature>
<feature type="compositionally biased region" description="Basic and acidic residues" evidence="1">
    <location>
        <begin position="1612"/>
        <end position="1622"/>
    </location>
</feature>
<dbReference type="EMBL" id="DS268733">
    <property type="protein sequence ID" value="EFP00573.1"/>
    <property type="molecule type" value="Genomic_DNA"/>
</dbReference>
<dbReference type="InterPro" id="IPR029021">
    <property type="entry name" value="Prot-tyrosine_phosphatase-like"/>
</dbReference>
<gene>
    <name evidence="4" type="ORF">CRE_25930</name>
</gene>
<feature type="compositionally biased region" description="Polar residues" evidence="1">
    <location>
        <begin position="106"/>
        <end position="115"/>
    </location>
</feature>
<dbReference type="SMART" id="SM00404">
    <property type="entry name" value="PTPc_motif"/>
    <property type="match status" value="2"/>
</dbReference>
<dbReference type="PANTHER" id="PTHR32525">
    <property type="entry name" value="PROTEIN-TYROSINE-PHOSPHATASE"/>
    <property type="match status" value="1"/>
</dbReference>
<feature type="compositionally biased region" description="Basic and acidic residues" evidence="1">
    <location>
        <begin position="1684"/>
        <end position="1695"/>
    </location>
</feature>
<evidence type="ECO:0008006" key="6">
    <source>
        <dbReference type="Google" id="ProtNLM"/>
    </source>
</evidence>
<dbReference type="InterPro" id="IPR003595">
    <property type="entry name" value="Tyr_Pase_cat"/>
</dbReference>
<dbReference type="PROSITE" id="PS50055">
    <property type="entry name" value="TYR_PHOSPHATASE_PTP"/>
    <property type="match status" value="2"/>
</dbReference>
<protein>
    <recommendedName>
        <fullName evidence="6">Protein-tyrosine-phosphatase</fullName>
    </recommendedName>
</protein>
<dbReference type="STRING" id="31234.E3NJA4"/>
<feature type="region of interest" description="Disordered" evidence="1">
    <location>
        <begin position="57"/>
        <end position="129"/>
    </location>
</feature>
<dbReference type="SUPFAM" id="SSF52799">
    <property type="entry name" value="(Phosphotyrosine protein) phosphatases II"/>
    <property type="match status" value="2"/>
</dbReference>
<evidence type="ECO:0000256" key="1">
    <source>
        <dbReference type="SAM" id="MobiDB-lite"/>
    </source>
</evidence>
<evidence type="ECO:0000259" key="2">
    <source>
        <dbReference type="PROSITE" id="PS50055"/>
    </source>
</evidence>
<sequence length="1727" mass="192750">MIMLCLKRIIKSKKSREKMKTTIALVVLCLIQGSLANDRLGLNDQKYYKDSISPGIDPSSYTSSQVDYSDLPPSLDPTSNSHSLPYPKASNNFTSPLAPAQHDYSSDSIESSAFSHANRHSPHTRFGRNANDKLTDYLKHTTIVAHLVNGIAIQNGLMNGKMTPNDVAAELLNFGSISISTIANFKKDSIVAVTGQLKKPQPTIDSSVTDLEDLALKWDYIISKSGGLENAETLPEIDKYFAEVEKFKNDFDSGTLAAPTLLIPEAETKLNAIVVSKLKSWIESGLYVQTYNAFATFASNFNDLLLAIEKFKKDIEDFTKYPLLQKGPTISEPLERLIGLTDLRLTFSLIMTDESKQTISKSVEDVLSLATKSRAVDKEFSNIHKLAESRSSPGLTNRKNTIGLPGGVNEVNQLAKDVADPWIAKMVNVQGSNQNDLAAGLEPLFNFQKTLSIVDEKLKPISTDDVRDALSNFAQIQKELSSLTPESAKSVSTLFDNLKGCTVLPIGTNFYQNSKTLTEKIKFLGSVYDSAKLTLADFDSATVRTEMDQLIASLGFKDLGKNTSPEAEVKEAVKRLEKHNTLVDMKGVMNRVRQTFSGIPVTGLKDIAEYIFNNKDNIKFKQIDSEVAFYGCLSKLAVDSTKASQGIKALRSLRTVNLQKVAKVESAVTSVAEAASGLSGVASIQEKMKKDAKEAAMELNKLPDASNKAVVIGRSVLSLQSAAKLSDLESQLSQLKSIDALVQVEIQKVSIPADRSVIMKQWGNHKKDMDQLEKALAGIKAFDSKLNVSNATTLGDYGKPLGNLALLTTVSMNAKEKLKALETLTLNADSKDKPAMENCQKTLQQLADLDLGFASHTAQYQSAPPAFQALHDFLSKFLAVPHNTNQQQQQQSSNKEDSGSTPIWYFIGGGAGVVTLIAIVAASVYFFLKHKREKEQATDWKKTVMNWVDEHKLRGATHAFQMHNTVISAVNIGVIPTYEGYEANQLLPNNKHRNPDILCNPKTMHVLDKGRYIHASQFGSDDQEVVQFVGTQAPMISRTYLREIYDKALHEVAKLETRVETDTREDFWLMVMTKGTEYAVSLLTDKEMKALACHYYPDTTKTPLACGRFTVKMESESLILNKTVKQRNLAIEDTQNKLEARKLEHLQFLNWDAEQIPESHETALAVMARVKGSKKPVVVHCSDGTERTLSFIGLQHIYEAVKKHPHRKFQDIVVEMCKRRWHGMQRNVLSAWLVSGVRKQLIMENKMNYDDYIEDLPVLKAMRTKVREDATLLHKALEANIDAWINKNYSVNGKDQYNLHAKIMDLMRAVAKPDVVDALKHLPPSKHRYSGIYCNPKTAVKLECEGIIIPIHANTVKSRAKYATEFIATQGPTEKSAKIDYTCEDFWMMVLLKKAEYLVNLVNMGEMGHKCAWYFLLEKDESISCGRFMIKTISSKPFEGKSEEVIERVLEVTDEYNKFDSKTVTQYHFHSWKDQDIPDGGHEAPIKVMEVVNKSEHPVIVHCSAGVGRTVAFIGLQYVYEEILMHPDTSIIDVMSSMRNQRWHGIQKVPQSYWLYLGVVLRFIKKFDLKMDRYTDQFVNVLPIVEELAGKKKKIKKDEKVKKEKKKAKKAAAKEKEGERKSAAGGMSEFESEEEVDTDVEVLEESAPEARGEQRQPADGESSTESSESRCMVIPNSEVEEEVETAREAPREPRHGQVAIDVENDGVAPGGPRHRQVAIDIPEVAED</sequence>
<dbReference type="InterPro" id="IPR000242">
    <property type="entry name" value="PTP_cat"/>
</dbReference>
<dbReference type="SMART" id="SM00453">
    <property type="entry name" value="WSN"/>
    <property type="match status" value="1"/>
</dbReference>
<dbReference type="InParanoid" id="E3NJA4"/>
<proteinExistence type="predicted"/>
<feature type="compositionally biased region" description="Acidic residues" evidence="1">
    <location>
        <begin position="1630"/>
        <end position="1647"/>
    </location>
</feature>
<dbReference type="CDD" id="cd00047">
    <property type="entry name" value="PTPc"/>
    <property type="match status" value="2"/>
</dbReference>
<evidence type="ECO:0000259" key="3">
    <source>
        <dbReference type="PROSITE" id="PS50056"/>
    </source>
</evidence>
<evidence type="ECO:0000313" key="5">
    <source>
        <dbReference type="Proteomes" id="UP000008281"/>
    </source>
</evidence>
<dbReference type="Gene3D" id="3.90.190.10">
    <property type="entry name" value="Protein tyrosine phosphatase superfamily"/>
    <property type="match status" value="2"/>
</dbReference>
<organism evidence="5">
    <name type="scientific">Caenorhabditis remanei</name>
    <name type="common">Caenorhabditis vulgaris</name>
    <dbReference type="NCBI Taxonomy" id="31234"/>
    <lineage>
        <taxon>Eukaryota</taxon>
        <taxon>Metazoa</taxon>
        <taxon>Ecdysozoa</taxon>
        <taxon>Nematoda</taxon>
        <taxon>Chromadorea</taxon>
        <taxon>Rhabditida</taxon>
        <taxon>Rhabditina</taxon>
        <taxon>Rhabditomorpha</taxon>
        <taxon>Rhabditoidea</taxon>
        <taxon>Rhabditidae</taxon>
        <taxon>Peloderinae</taxon>
        <taxon>Caenorhabditis</taxon>
    </lineage>
</organism>
<dbReference type="PANTHER" id="PTHR32525:SF1">
    <property type="entry name" value="DOMAIN OF UNKNOWN FUNCTION WSN DOMAIN-CONTAINING PROTEIN-RELATED"/>
    <property type="match status" value="1"/>
</dbReference>
<feature type="domain" description="Tyrosine specific protein phosphatases" evidence="3">
    <location>
        <begin position="1171"/>
        <end position="1220"/>
    </location>
</feature>
<dbReference type="eggNOG" id="ENOG502QR81">
    <property type="taxonomic scope" value="Eukaryota"/>
</dbReference>
<feature type="domain" description="Tyrosine-protein phosphatase" evidence="2">
    <location>
        <begin position="1326"/>
        <end position="1562"/>
    </location>
</feature>
<feature type="domain" description="Tyrosine specific protein phosphatases" evidence="3">
    <location>
        <begin position="1483"/>
        <end position="1553"/>
    </location>
</feature>
<dbReference type="Pfam" id="PF00102">
    <property type="entry name" value="Y_phosphatase"/>
    <property type="match status" value="2"/>
</dbReference>
<feature type="compositionally biased region" description="Basic and acidic residues" evidence="1">
    <location>
        <begin position="1648"/>
        <end position="1658"/>
    </location>
</feature>
<name>E3NJA4_CAERE</name>
<feature type="compositionally biased region" description="Basic residues" evidence="1">
    <location>
        <begin position="117"/>
        <end position="126"/>
    </location>
</feature>
<dbReference type="OMA" id="WIAKITH"/>
<accession>E3NJA4</accession>
<dbReference type="PRINTS" id="PR00700">
    <property type="entry name" value="PRTYPHPHTASE"/>
</dbReference>
<evidence type="ECO:0000313" key="4">
    <source>
        <dbReference type="EMBL" id="EFP00573.1"/>
    </source>
</evidence>
<dbReference type="HOGENOM" id="CLU_002807_0_0_1"/>
<dbReference type="PROSITE" id="PS50056">
    <property type="entry name" value="TYR_PHOSPHATASE_2"/>
    <property type="match status" value="2"/>
</dbReference>
<dbReference type="SMART" id="SM00194">
    <property type="entry name" value="PTPc"/>
    <property type="match status" value="2"/>
</dbReference>